<sequence length="364" mass="40435">MKKTNLIQIVSVIFFGLSIYAASAQQTILSSRLPVQGRAFSSAPRFHRVDTTKYRNLPPAVKKLYTHSAGLFTSFKSNTTKLSIAWETVDAELGNNATPIMSRGFDVYVKESDGWHFAGVARPDLDSAISTSTMVEHMENTEKEFLLYFPLYKELVDFKLLIDEGASFEPITQSFDKKVVVYGSSIVHGASASRPGLAYPAKLSRKLNANVVNLGVSGSARMEPAVADMLNDIDAPDLIVMDCVPNSSPQQVADRTFAFVQRLRQAHPNVPILLIESITRQVGNYNMQRKQRLADQNANFRKEYERLLAAGYKNLHYIATDHLIGDDTEGTVDGTHPTDVGFERMVDIIQPKMESILKTGKAEL</sequence>
<name>A0A5S5DKC9_9SPHI</name>
<dbReference type="AlphaFoldDB" id="A0A5S5DKC9"/>
<evidence type="ECO:0000259" key="2">
    <source>
        <dbReference type="Pfam" id="PF14607"/>
    </source>
</evidence>
<dbReference type="Gene3D" id="3.40.50.1110">
    <property type="entry name" value="SGNH hydrolase"/>
    <property type="match status" value="1"/>
</dbReference>
<evidence type="ECO:0000313" key="4">
    <source>
        <dbReference type="Proteomes" id="UP000325105"/>
    </source>
</evidence>
<dbReference type="InterPro" id="IPR013830">
    <property type="entry name" value="SGNH_hydro"/>
</dbReference>
<dbReference type="Proteomes" id="UP000325105">
    <property type="component" value="Unassembled WGS sequence"/>
</dbReference>
<dbReference type="Pfam" id="PF14607">
    <property type="entry name" value="GxDLY"/>
    <property type="match status" value="1"/>
</dbReference>
<comment type="caution">
    <text evidence="3">The sequence shown here is derived from an EMBL/GenBank/DDBJ whole genome shotgun (WGS) entry which is preliminary data.</text>
</comment>
<dbReference type="PANTHER" id="PTHR30383:SF29">
    <property type="entry name" value="SGNH HYDROLASE-TYPE ESTERASE DOMAIN-CONTAINING PROTEIN"/>
    <property type="match status" value="1"/>
</dbReference>
<dbReference type="Gene3D" id="2.60.120.260">
    <property type="entry name" value="Galactose-binding domain-like"/>
    <property type="match status" value="1"/>
</dbReference>
<dbReference type="InterPro" id="IPR032740">
    <property type="entry name" value="GxDLY"/>
</dbReference>
<dbReference type="RefSeq" id="WP_148908200.1">
    <property type="nucleotide sequence ID" value="NZ_VNHX01000006.1"/>
</dbReference>
<dbReference type="OrthoDB" id="5624617at2"/>
<dbReference type="PANTHER" id="PTHR30383">
    <property type="entry name" value="THIOESTERASE 1/PROTEASE 1/LYSOPHOSPHOLIPASE L1"/>
    <property type="match status" value="1"/>
</dbReference>
<feature type="domain" description="SGNH hydrolase-type esterase" evidence="1">
    <location>
        <begin position="177"/>
        <end position="353"/>
    </location>
</feature>
<evidence type="ECO:0000313" key="3">
    <source>
        <dbReference type="EMBL" id="TYP96413.1"/>
    </source>
</evidence>
<dbReference type="InterPro" id="IPR036514">
    <property type="entry name" value="SGNH_hydro_sf"/>
</dbReference>
<evidence type="ECO:0000259" key="1">
    <source>
        <dbReference type="Pfam" id="PF14606"/>
    </source>
</evidence>
<gene>
    <name evidence="3" type="ORF">BC792_106122</name>
</gene>
<feature type="domain" description="SGNH hydrolase-type esterase N-terminal" evidence="2">
    <location>
        <begin position="30"/>
        <end position="168"/>
    </location>
</feature>
<dbReference type="InterPro" id="IPR051532">
    <property type="entry name" value="Ester_Hydrolysis_Enzymes"/>
</dbReference>
<dbReference type="EMBL" id="VNHX01000006">
    <property type="protein sequence ID" value="TYP96413.1"/>
    <property type="molecule type" value="Genomic_DNA"/>
</dbReference>
<dbReference type="SUPFAM" id="SSF52266">
    <property type="entry name" value="SGNH hydrolase"/>
    <property type="match status" value="1"/>
</dbReference>
<reference evidence="3 4" key="1">
    <citation type="submission" date="2019-07" db="EMBL/GenBank/DDBJ databases">
        <title>Genomic Encyclopedia of Archaeal and Bacterial Type Strains, Phase II (KMG-II): from individual species to whole genera.</title>
        <authorList>
            <person name="Goeker M."/>
        </authorList>
    </citation>
    <scope>NUCLEOTIDE SEQUENCE [LARGE SCALE GENOMIC DNA]</scope>
    <source>
        <strain evidence="3 4">DSM 18850</strain>
    </source>
</reference>
<accession>A0A5S5DKC9</accession>
<proteinExistence type="predicted"/>
<organism evidence="3 4">
    <name type="scientific">Sphingobacterium allocomposti</name>
    <dbReference type="NCBI Taxonomy" id="415956"/>
    <lineage>
        <taxon>Bacteria</taxon>
        <taxon>Pseudomonadati</taxon>
        <taxon>Bacteroidota</taxon>
        <taxon>Sphingobacteriia</taxon>
        <taxon>Sphingobacteriales</taxon>
        <taxon>Sphingobacteriaceae</taxon>
        <taxon>Sphingobacterium</taxon>
    </lineage>
</organism>
<keyword evidence="4" id="KW-1185">Reference proteome</keyword>
<dbReference type="Pfam" id="PF14606">
    <property type="entry name" value="Lipase_GDSL_3"/>
    <property type="match status" value="1"/>
</dbReference>
<protein>
    <submittedName>
        <fullName evidence="3">Lysophospholipase L1-like esterase</fullName>
    </submittedName>
</protein>
<dbReference type="GO" id="GO:0016788">
    <property type="term" value="F:hydrolase activity, acting on ester bonds"/>
    <property type="evidence" value="ECO:0007669"/>
    <property type="project" value="UniProtKB-ARBA"/>
</dbReference>